<name>A0A2C5Y0E5_9HYPO</name>
<dbReference type="EMBL" id="NJET01000080">
    <property type="protein sequence ID" value="PHH62157.1"/>
    <property type="molecule type" value="Genomic_DNA"/>
</dbReference>
<proteinExistence type="predicted"/>
<dbReference type="Pfam" id="PF00291">
    <property type="entry name" value="PALP"/>
    <property type="match status" value="1"/>
</dbReference>
<evidence type="ECO:0000313" key="2">
    <source>
        <dbReference type="EMBL" id="PHH62157.1"/>
    </source>
</evidence>
<dbReference type="OrthoDB" id="10259545at2759"/>
<dbReference type="CDD" id="cd00158">
    <property type="entry name" value="RHOD"/>
    <property type="match status" value="1"/>
</dbReference>
<gene>
    <name evidence="2" type="ORF">CDD81_7531</name>
</gene>
<dbReference type="PANTHER" id="PTHR10314">
    <property type="entry name" value="CYSTATHIONINE BETA-SYNTHASE"/>
    <property type="match status" value="1"/>
</dbReference>
<dbReference type="Proteomes" id="UP000226192">
    <property type="component" value="Unassembled WGS sequence"/>
</dbReference>
<dbReference type="InterPro" id="IPR001763">
    <property type="entry name" value="Rhodanese-like_dom"/>
</dbReference>
<evidence type="ECO:0000313" key="3">
    <source>
        <dbReference type="Proteomes" id="UP000226192"/>
    </source>
</evidence>
<dbReference type="FunFam" id="3.40.50.1100:FF:000058">
    <property type="entry name" value="Cysteine synthase B, putative"/>
    <property type="match status" value="1"/>
</dbReference>
<accession>A0A2C5Y0E5</accession>
<dbReference type="InterPro" id="IPR050214">
    <property type="entry name" value="Cys_Synth/Cystath_Beta-Synth"/>
</dbReference>
<keyword evidence="3" id="KW-1185">Reference proteome</keyword>
<dbReference type="InterPro" id="IPR036052">
    <property type="entry name" value="TrpB-like_PALP_sf"/>
</dbReference>
<comment type="caution">
    <text evidence="2">The sequence shown here is derived from an EMBL/GenBank/DDBJ whole genome shotgun (WGS) entry which is preliminary data.</text>
</comment>
<dbReference type="SUPFAM" id="SSF53686">
    <property type="entry name" value="Tryptophan synthase beta subunit-like PLP-dependent enzymes"/>
    <property type="match status" value="1"/>
</dbReference>
<dbReference type="AlphaFoldDB" id="A0A2C5Y0E5"/>
<reference evidence="2 3" key="1">
    <citation type="submission" date="2017-06" db="EMBL/GenBank/DDBJ databases">
        <title>Ant-infecting Ophiocordyceps genomes reveal a high diversity of potential behavioral manipulation genes and a possible major role for enterotoxins.</title>
        <authorList>
            <person name="De Bekker C."/>
            <person name="Evans H.C."/>
            <person name="Brachmann A."/>
            <person name="Hughes D.P."/>
        </authorList>
    </citation>
    <scope>NUCLEOTIDE SEQUENCE [LARGE SCALE GENOMIC DNA]</scope>
    <source>
        <strain evidence="2 3">Map64</strain>
    </source>
</reference>
<dbReference type="STRING" id="1399860.A0A2C5Y0E5"/>
<dbReference type="SUPFAM" id="SSF52821">
    <property type="entry name" value="Rhodanese/Cell cycle control phosphatase"/>
    <property type="match status" value="1"/>
</dbReference>
<sequence>MSKANLLNVYKGPDSVRNYFDPDSSPPLPLVELPDCLNPYRQDGVRIYAKMMSMHPTNNVKCMPALNLLDNSVVPGKTTTIVEYSSGSTVLSMSLISRAFYGLSDVRAFLSNKTSLAKIRLMQLFGIDITLFGGPSQPEPLDERGGIRAAQRLAHESASAINPDQYGNDNNWKAHVKWTGPQILRQLPEITLICAGMGTSGTMTGLGTYFKDAKPSVFRLGVCTAPGDRVPGPRSYALLAPVEFPWRSSVDHIEEVGSHDSYSLSLHLIRQGLVCGPSSGFNLQGLFQYIEKCKADASLQKLAGPDGQIHCAFLCCDLPYQYITEYFDKLGDSYFSPVKNEELLGVDTYRYDEKWERDASEALNDFFGLDKAIINDVLRHTPQLVFANNSELQGLIESQPGTTILDLRQAADFAHFRLPCSVNLAFVHRDTAGPFSDPKVLKDLWQRLDGTFKHPSDDLRNLISGKRILVLCYDGDSSRVATSVLRARGFEADSIRGGFKALYALRAEPSATPPDSPQQETLWLKLSYDGPIPTPDKVLESASG</sequence>
<dbReference type="InterPro" id="IPR001926">
    <property type="entry name" value="TrpB-like_PALP"/>
</dbReference>
<dbReference type="Gene3D" id="3.40.50.1100">
    <property type="match status" value="2"/>
</dbReference>
<dbReference type="InterPro" id="IPR036873">
    <property type="entry name" value="Rhodanese-like_dom_sf"/>
</dbReference>
<organism evidence="2 3">
    <name type="scientific">Ophiocordyceps australis</name>
    <dbReference type="NCBI Taxonomy" id="1399860"/>
    <lineage>
        <taxon>Eukaryota</taxon>
        <taxon>Fungi</taxon>
        <taxon>Dikarya</taxon>
        <taxon>Ascomycota</taxon>
        <taxon>Pezizomycotina</taxon>
        <taxon>Sordariomycetes</taxon>
        <taxon>Hypocreomycetidae</taxon>
        <taxon>Hypocreales</taxon>
        <taxon>Ophiocordycipitaceae</taxon>
        <taxon>Ophiocordyceps</taxon>
    </lineage>
</organism>
<dbReference type="Gene3D" id="3.40.250.10">
    <property type="entry name" value="Rhodanese-like domain"/>
    <property type="match status" value="1"/>
</dbReference>
<dbReference type="SMART" id="SM00450">
    <property type="entry name" value="RHOD"/>
    <property type="match status" value="1"/>
</dbReference>
<protein>
    <recommendedName>
        <fullName evidence="1">Rhodanese domain-containing protein</fullName>
    </recommendedName>
</protein>
<dbReference type="Pfam" id="PF00581">
    <property type="entry name" value="Rhodanese"/>
    <property type="match status" value="1"/>
</dbReference>
<feature type="domain" description="Rhodanese" evidence="1">
    <location>
        <begin position="398"/>
        <end position="511"/>
    </location>
</feature>
<dbReference type="PROSITE" id="PS50206">
    <property type="entry name" value="RHODANESE_3"/>
    <property type="match status" value="1"/>
</dbReference>
<evidence type="ECO:0000259" key="1">
    <source>
        <dbReference type="PROSITE" id="PS50206"/>
    </source>
</evidence>